<keyword evidence="2" id="KW-0812">Transmembrane</keyword>
<feature type="transmembrane region" description="Helical" evidence="2">
    <location>
        <begin position="201"/>
        <end position="224"/>
    </location>
</feature>
<keyword evidence="3" id="KW-0732">Signal</keyword>
<dbReference type="AlphaFoldDB" id="A0AAN6QVE1"/>
<keyword evidence="5" id="KW-1185">Reference proteome</keyword>
<accession>A0AAN6QVE1</accession>
<reference evidence="4" key="1">
    <citation type="submission" date="2023-06" db="EMBL/GenBank/DDBJ databases">
        <title>Black Yeasts Isolated from many extreme environments.</title>
        <authorList>
            <person name="Coleine C."/>
            <person name="Stajich J.E."/>
            <person name="Selbmann L."/>
        </authorList>
    </citation>
    <scope>NUCLEOTIDE SEQUENCE</scope>
    <source>
        <strain evidence="4">CCFEE 5200</strain>
    </source>
</reference>
<evidence type="ECO:0000313" key="4">
    <source>
        <dbReference type="EMBL" id="KAK0995796.1"/>
    </source>
</evidence>
<evidence type="ECO:0000256" key="3">
    <source>
        <dbReference type="SAM" id="SignalP"/>
    </source>
</evidence>
<feature type="chain" id="PRO_5042823256" description="Extracellular membrane protein CFEM domain-containing protein" evidence="3">
    <location>
        <begin position="24"/>
        <end position="409"/>
    </location>
</feature>
<protein>
    <recommendedName>
        <fullName evidence="6">Extracellular membrane protein CFEM domain-containing protein</fullName>
    </recommendedName>
</protein>
<dbReference type="Proteomes" id="UP001175353">
    <property type="component" value="Unassembled WGS sequence"/>
</dbReference>
<feature type="compositionally biased region" description="Low complexity" evidence="1">
    <location>
        <begin position="113"/>
        <end position="155"/>
    </location>
</feature>
<feature type="compositionally biased region" description="Low complexity" evidence="1">
    <location>
        <begin position="373"/>
        <end position="382"/>
    </location>
</feature>
<organism evidence="4 5">
    <name type="scientific">Friedmanniomyces endolithicus</name>
    <dbReference type="NCBI Taxonomy" id="329885"/>
    <lineage>
        <taxon>Eukaryota</taxon>
        <taxon>Fungi</taxon>
        <taxon>Dikarya</taxon>
        <taxon>Ascomycota</taxon>
        <taxon>Pezizomycotina</taxon>
        <taxon>Dothideomycetes</taxon>
        <taxon>Dothideomycetidae</taxon>
        <taxon>Mycosphaerellales</taxon>
        <taxon>Teratosphaeriaceae</taxon>
        <taxon>Friedmanniomyces</taxon>
    </lineage>
</organism>
<evidence type="ECO:0000256" key="2">
    <source>
        <dbReference type="SAM" id="Phobius"/>
    </source>
</evidence>
<feature type="compositionally biased region" description="Polar residues" evidence="1">
    <location>
        <begin position="291"/>
        <end position="300"/>
    </location>
</feature>
<feature type="region of interest" description="Disordered" evidence="1">
    <location>
        <begin position="285"/>
        <end position="386"/>
    </location>
</feature>
<feature type="compositionally biased region" description="Polar residues" evidence="1">
    <location>
        <begin position="163"/>
        <end position="175"/>
    </location>
</feature>
<comment type="caution">
    <text evidence="4">The sequence shown here is derived from an EMBL/GenBank/DDBJ whole genome shotgun (WGS) entry which is preliminary data.</text>
</comment>
<feature type="region of interest" description="Disordered" evidence="1">
    <location>
        <begin position="113"/>
        <end position="185"/>
    </location>
</feature>
<keyword evidence="2" id="KW-1133">Transmembrane helix</keyword>
<keyword evidence="2" id="KW-0472">Membrane</keyword>
<name>A0AAN6QVE1_9PEZI</name>
<proteinExistence type="predicted"/>
<evidence type="ECO:0008006" key="6">
    <source>
        <dbReference type="Google" id="ProtNLM"/>
    </source>
</evidence>
<gene>
    <name evidence="4" type="ORF">LTR91_007217</name>
</gene>
<feature type="signal peptide" evidence="3">
    <location>
        <begin position="1"/>
        <end position="23"/>
    </location>
</feature>
<feature type="region of interest" description="Disordered" evidence="1">
    <location>
        <begin position="233"/>
        <end position="262"/>
    </location>
</feature>
<evidence type="ECO:0000256" key="1">
    <source>
        <dbReference type="SAM" id="MobiDB-lite"/>
    </source>
</evidence>
<dbReference type="EMBL" id="JAUJLE010000051">
    <property type="protein sequence ID" value="KAK0995796.1"/>
    <property type="molecule type" value="Genomic_DNA"/>
</dbReference>
<evidence type="ECO:0000313" key="5">
    <source>
        <dbReference type="Proteomes" id="UP001175353"/>
    </source>
</evidence>
<sequence length="409" mass="42143">MPRMPSSILVGVSLPLWLVFVAAQNFIPLSNYSDYGSLQQCQRVCLNDGVAYNDPKTAQASCGNLINQLNGVDGCVVNSPASQCSANATAAYGAKSILAAYCTSEIALNGGNVQPTTVLPPTSSSSDDSQTSSDASVTPTGAASTVAGVSGAAATGDGGPGVTASTTNVPQTGTPSAGPVAPTATLHDAGTAAGLTNGAKAGIGVGVALGILLIIGAIAAWWFLSNRKKSRVAGGPYGPVMTNEKGQPESGSYSSPHMDMQDMHSMAPAAPFLPAVATQDLPRHEDAYQPSPATMQSRQAPYTDDPAPGPAYVSTRSSPQREHYILPLERPATSRDVSRGGTPPSLDMQPRPATAHPRASPPDDEPPSPVSPISPAGSPPGSLRHDLERHDYWIGKSDRRFMGVLLQQH</sequence>